<feature type="compositionally biased region" description="Basic residues" evidence="10">
    <location>
        <begin position="531"/>
        <end position="546"/>
    </location>
</feature>
<evidence type="ECO:0000256" key="6">
    <source>
        <dbReference type="ARBA" id="ARBA00022806"/>
    </source>
</evidence>
<sequence>MQPQQNGAQRAAGKRPIVAPTVNLDSDDEAMDRDQAEDLFAEDSDDSEWQQDWASDHGAQDERDDQAMVVDLTQEDEVEVVQKPGGLLALRSDDSGEAAAGVDLTGQEASTLASQPSSAGKKRAAGKQAGAVAKRAKGEGGSKAPRGRGRGRGKAAAGTPGVPGDAEGAEAEGEEKPKGRKKKEKDEREKEDDPWENYGLNEDGTEIVEEIAPNEVAERMDPPPELLMELLPFQKEFLAWAVAHEQSEIRGGILADEMGMGKTIQAISVIVTHRSDDLAPRVLSADDKAAAAKQAEAVKAPPRPRIRMVGAAPPAPVEGTPPPGQGEQIAAEGAPALDPPMDANAAQLKAGLTSPAAVQQQQAGTDASAPTSPPASPPPTTEGAKKISSPLSPPPAPHVKEARAVPTTAAAAGGGNTDAEPPYCGATLVVCPLVAVIQWRQEIARFTAPGSVKVVTYHGSKRASEVQKLKEADVVLTTFSTLENEHRKHATPCKVLCTYCKKLFYPERLRVHLKYFCGPNARKTSKQALQQRKRPRNDPKGKHHLGKAMLGKQVEDDAQPSSSSSGDDSSSGDSSSSGSGSDDSSSSGSSDEDEEVQEPVLKKAAQGAGEQKAVKGTAAKKGGAAATGSAGKVVSTIKGPKVMKAASAAKGNPSSAGKGKGDSDWDPDSSGGSSDDSSSGSSSDDIDAEDEVAEAAPARRRARATGPRTGASVREWENRAIAEAERMIEAGQREWAKKAGDVPESVLHTVRWRRLILDEAHCIKDRRSSTAKAVFALTSKYKWALSGTPLQNRVGELYSLVRFLRIFPFAYYFCHKKPAPGQEKCGCHSLDYPFRACSRECLHCKHGPLSHHCWWNKYIANPIKKFGYAGKGRQAMLLLKREILTRTLLRRTKVQCADVLALPPRTIILRRDRFDEREADFYDALYTQSQAQFDAFVKSGTVVNNYAHIFDLLIRLRQAVDHPYLVVHSATAAGAKTAAQLPRKALQAVPDAAAAADEHPGTAVVASPSSSDVEVVCAICADPPEDARAASCGCTFCRACIGEYIEGAPVGATCPGCEKPLSVDLSQNASMPAHVAKSMGVGKRNSILTRLGPGVFHSSTKIEALREEVDMMVAKDPSAKGIVFSQFTSMLDLIAFRLQQVGVKCVRLEGSMSMDARDRMIDAFTNDPDVKVFLMSLKAGGVALNLTAASHVMLMDPWWNPAVEQQAQDRIHRLGQYKPIHVTRFVIGGTIEERILKLQEKKQLVFEGTVGRDAEALGRLTEDDLRFLFG</sequence>
<dbReference type="InterPro" id="IPR013083">
    <property type="entry name" value="Znf_RING/FYVE/PHD"/>
</dbReference>
<feature type="compositionally biased region" description="Acidic residues" evidence="10">
    <location>
        <begin position="684"/>
        <end position="693"/>
    </location>
</feature>
<dbReference type="Pfam" id="PF00176">
    <property type="entry name" value="SNF2-rel_dom"/>
    <property type="match status" value="2"/>
</dbReference>
<keyword evidence="4 9" id="KW-0863">Zinc-finger</keyword>
<evidence type="ECO:0000256" key="5">
    <source>
        <dbReference type="ARBA" id="ARBA00022801"/>
    </source>
</evidence>
<evidence type="ECO:0000256" key="8">
    <source>
        <dbReference type="ARBA" id="ARBA00022840"/>
    </source>
</evidence>
<feature type="compositionally biased region" description="Acidic residues" evidence="10">
    <location>
        <begin position="25"/>
        <end position="49"/>
    </location>
</feature>
<feature type="compositionally biased region" description="Pro residues" evidence="10">
    <location>
        <begin position="371"/>
        <end position="380"/>
    </location>
</feature>
<feature type="domain" description="Helicase ATP-binding" evidence="12">
    <location>
        <begin position="743"/>
        <end position="807"/>
    </location>
</feature>
<evidence type="ECO:0000256" key="7">
    <source>
        <dbReference type="ARBA" id="ARBA00022833"/>
    </source>
</evidence>
<keyword evidence="5" id="KW-0378">Hydrolase</keyword>
<evidence type="ECO:0000256" key="10">
    <source>
        <dbReference type="SAM" id="MobiDB-lite"/>
    </source>
</evidence>
<evidence type="ECO:0008006" key="16">
    <source>
        <dbReference type="Google" id="ProtNLM"/>
    </source>
</evidence>
<evidence type="ECO:0000313" key="15">
    <source>
        <dbReference type="Proteomes" id="UP001465755"/>
    </source>
</evidence>
<dbReference type="GO" id="GO:0004386">
    <property type="term" value="F:helicase activity"/>
    <property type="evidence" value="ECO:0007669"/>
    <property type="project" value="UniProtKB-KW"/>
</dbReference>
<evidence type="ECO:0000259" key="11">
    <source>
        <dbReference type="PROSITE" id="PS50089"/>
    </source>
</evidence>
<dbReference type="InterPro" id="IPR018957">
    <property type="entry name" value="Znf_C3HC4_RING-type"/>
</dbReference>
<accession>A0AAW1PUL2</accession>
<feature type="compositionally biased region" description="Low complexity" evidence="10">
    <location>
        <begin position="561"/>
        <end position="589"/>
    </location>
</feature>
<feature type="region of interest" description="Disordered" evidence="10">
    <location>
        <begin position="84"/>
        <end position="203"/>
    </location>
</feature>
<evidence type="ECO:0000256" key="2">
    <source>
        <dbReference type="ARBA" id="ARBA00022723"/>
    </source>
</evidence>
<dbReference type="InterPro" id="IPR001650">
    <property type="entry name" value="Helicase_C-like"/>
</dbReference>
<dbReference type="GO" id="GO:0005634">
    <property type="term" value="C:nucleus"/>
    <property type="evidence" value="ECO:0007669"/>
    <property type="project" value="TreeGrafter"/>
</dbReference>
<dbReference type="InterPro" id="IPR014001">
    <property type="entry name" value="Helicase_ATP-bd"/>
</dbReference>
<protein>
    <recommendedName>
        <fullName evidence="16">DNA repair protein RAD16</fullName>
    </recommendedName>
</protein>
<dbReference type="Proteomes" id="UP001465755">
    <property type="component" value="Unassembled WGS sequence"/>
</dbReference>
<proteinExistence type="inferred from homology"/>
<dbReference type="PROSITE" id="PS51194">
    <property type="entry name" value="HELICASE_CTER"/>
    <property type="match status" value="1"/>
</dbReference>
<evidence type="ECO:0000313" key="14">
    <source>
        <dbReference type="EMBL" id="KAK9812060.1"/>
    </source>
</evidence>
<dbReference type="InterPro" id="IPR038718">
    <property type="entry name" value="SNF2-like_sf"/>
</dbReference>
<evidence type="ECO:0000256" key="1">
    <source>
        <dbReference type="ARBA" id="ARBA00008438"/>
    </source>
</evidence>
<dbReference type="GO" id="GO:0006289">
    <property type="term" value="P:nucleotide-excision repair"/>
    <property type="evidence" value="ECO:0007669"/>
    <property type="project" value="TreeGrafter"/>
</dbReference>
<dbReference type="PANTHER" id="PTHR45626">
    <property type="entry name" value="TRANSCRIPTION TERMINATION FACTOR 2-RELATED"/>
    <property type="match status" value="1"/>
</dbReference>
<dbReference type="PROSITE" id="PS50089">
    <property type="entry name" value="ZF_RING_2"/>
    <property type="match status" value="1"/>
</dbReference>
<dbReference type="InterPro" id="IPR000330">
    <property type="entry name" value="SNF2_N"/>
</dbReference>
<dbReference type="SMART" id="SM00487">
    <property type="entry name" value="DEXDc"/>
    <property type="match status" value="1"/>
</dbReference>
<evidence type="ECO:0000259" key="12">
    <source>
        <dbReference type="PROSITE" id="PS51192"/>
    </source>
</evidence>
<keyword evidence="15" id="KW-1185">Reference proteome</keyword>
<reference evidence="14 15" key="1">
    <citation type="journal article" date="2024" name="Nat. Commun.">
        <title>Phylogenomics reveals the evolutionary origins of lichenization in chlorophyte algae.</title>
        <authorList>
            <person name="Puginier C."/>
            <person name="Libourel C."/>
            <person name="Otte J."/>
            <person name="Skaloud P."/>
            <person name="Haon M."/>
            <person name="Grisel S."/>
            <person name="Petersen M."/>
            <person name="Berrin J.G."/>
            <person name="Delaux P.M."/>
            <person name="Dal Grande F."/>
            <person name="Keller J."/>
        </authorList>
    </citation>
    <scope>NUCLEOTIDE SEQUENCE [LARGE SCALE GENOMIC DNA]</scope>
    <source>
        <strain evidence="14 15">SAG 2036</strain>
    </source>
</reference>
<dbReference type="InterPro" id="IPR001841">
    <property type="entry name" value="Znf_RING"/>
</dbReference>
<dbReference type="EMBL" id="JALJOQ010000009">
    <property type="protein sequence ID" value="KAK9812060.1"/>
    <property type="molecule type" value="Genomic_DNA"/>
</dbReference>
<feature type="compositionally biased region" description="Pro residues" evidence="10">
    <location>
        <begin position="313"/>
        <end position="324"/>
    </location>
</feature>
<dbReference type="PROSITE" id="PS51192">
    <property type="entry name" value="HELICASE_ATP_BIND_1"/>
    <property type="match status" value="1"/>
</dbReference>
<dbReference type="GO" id="GO:0008270">
    <property type="term" value="F:zinc ion binding"/>
    <property type="evidence" value="ECO:0007669"/>
    <property type="project" value="UniProtKB-KW"/>
</dbReference>
<dbReference type="GO" id="GO:0008094">
    <property type="term" value="F:ATP-dependent activity, acting on DNA"/>
    <property type="evidence" value="ECO:0007669"/>
    <property type="project" value="TreeGrafter"/>
</dbReference>
<feature type="compositionally biased region" description="Polar residues" evidence="10">
    <location>
        <begin position="356"/>
        <end position="365"/>
    </location>
</feature>
<feature type="region of interest" description="Disordered" evidence="10">
    <location>
        <begin position="524"/>
        <end position="716"/>
    </location>
</feature>
<comment type="caution">
    <text evidence="14">The sequence shown here is derived from an EMBL/GenBank/DDBJ whole genome shotgun (WGS) entry which is preliminary data.</text>
</comment>
<organism evidence="14 15">
    <name type="scientific">Symbiochloris irregularis</name>
    <dbReference type="NCBI Taxonomy" id="706552"/>
    <lineage>
        <taxon>Eukaryota</taxon>
        <taxon>Viridiplantae</taxon>
        <taxon>Chlorophyta</taxon>
        <taxon>core chlorophytes</taxon>
        <taxon>Trebouxiophyceae</taxon>
        <taxon>Trebouxiales</taxon>
        <taxon>Trebouxiaceae</taxon>
        <taxon>Symbiochloris</taxon>
    </lineage>
</organism>
<dbReference type="Gene3D" id="3.40.50.10810">
    <property type="entry name" value="Tandem AAA-ATPase domain"/>
    <property type="match status" value="3"/>
</dbReference>
<dbReference type="GO" id="GO:0005524">
    <property type="term" value="F:ATP binding"/>
    <property type="evidence" value="ECO:0007669"/>
    <property type="project" value="UniProtKB-KW"/>
</dbReference>
<comment type="similarity">
    <text evidence="1">Belongs to the SNF2/RAD54 helicase family. RAD16 subfamily.</text>
</comment>
<gene>
    <name evidence="14" type="ORF">WJX73_001947</name>
</gene>
<feature type="region of interest" description="Disordered" evidence="10">
    <location>
        <begin position="1"/>
        <end position="66"/>
    </location>
</feature>
<dbReference type="Pfam" id="PF00097">
    <property type="entry name" value="zf-C3HC4"/>
    <property type="match status" value="1"/>
</dbReference>
<keyword evidence="2" id="KW-0479">Metal-binding</keyword>
<dbReference type="PANTHER" id="PTHR45626:SF12">
    <property type="entry name" value="DNA REPAIR PROTEIN RAD16"/>
    <property type="match status" value="1"/>
</dbReference>
<dbReference type="SMART" id="SM00490">
    <property type="entry name" value="HELICc"/>
    <property type="match status" value="1"/>
</dbReference>
<evidence type="ECO:0000259" key="13">
    <source>
        <dbReference type="PROSITE" id="PS51194"/>
    </source>
</evidence>
<evidence type="ECO:0000256" key="9">
    <source>
        <dbReference type="PROSITE-ProRule" id="PRU00175"/>
    </source>
</evidence>
<keyword evidence="7" id="KW-0862">Zinc</keyword>
<evidence type="ECO:0000256" key="4">
    <source>
        <dbReference type="ARBA" id="ARBA00022771"/>
    </source>
</evidence>
<feature type="compositionally biased region" description="Low complexity" evidence="10">
    <location>
        <begin position="668"/>
        <end position="683"/>
    </location>
</feature>
<dbReference type="SUPFAM" id="SSF57850">
    <property type="entry name" value="RING/U-box"/>
    <property type="match status" value="1"/>
</dbReference>
<dbReference type="Gene3D" id="3.30.40.10">
    <property type="entry name" value="Zinc/RING finger domain, C3HC4 (zinc finger)"/>
    <property type="match status" value="1"/>
</dbReference>
<name>A0AAW1PUL2_9CHLO</name>
<keyword evidence="6" id="KW-0347">Helicase</keyword>
<dbReference type="SMART" id="SM00184">
    <property type="entry name" value="RING"/>
    <property type="match status" value="1"/>
</dbReference>
<feature type="compositionally biased region" description="Low complexity" evidence="10">
    <location>
        <begin position="602"/>
        <end position="635"/>
    </location>
</feature>
<feature type="domain" description="RING-type" evidence="11">
    <location>
        <begin position="1017"/>
        <end position="1058"/>
    </location>
</feature>
<dbReference type="InterPro" id="IPR027417">
    <property type="entry name" value="P-loop_NTPase"/>
</dbReference>
<dbReference type="InterPro" id="IPR049730">
    <property type="entry name" value="SNF2/RAD54-like_C"/>
</dbReference>
<dbReference type="SUPFAM" id="SSF52540">
    <property type="entry name" value="P-loop containing nucleoside triphosphate hydrolases"/>
    <property type="match status" value="2"/>
</dbReference>
<feature type="region of interest" description="Disordered" evidence="10">
    <location>
        <begin position="306"/>
        <end position="400"/>
    </location>
</feature>
<feature type="compositionally biased region" description="Polar residues" evidence="10">
    <location>
        <begin position="107"/>
        <end position="118"/>
    </location>
</feature>
<dbReference type="Gene3D" id="3.40.50.300">
    <property type="entry name" value="P-loop containing nucleotide triphosphate hydrolases"/>
    <property type="match status" value="1"/>
</dbReference>
<dbReference type="Pfam" id="PF00271">
    <property type="entry name" value="Helicase_C"/>
    <property type="match status" value="1"/>
</dbReference>
<feature type="compositionally biased region" description="Low complexity" evidence="10">
    <location>
        <begin position="154"/>
        <end position="166"/>
    </location>
</feature>
<dbReference type="AlphaFoldDB" id="A0AAW1PUL2"/>
<dbReference type="CDD" id="cd18793">
    <property type="entry name" value="SF2_C_SNF"/>
    <property type="match status" value="1"/>
</dbReference>
<dbReference type="InterPro" id="IPR050628">
    <property type="entry name" value="SNF2_RAD54_helicase_TF"/>
</dbReference>
<keyword evidence="3" id="KW-0547">Nucleotide-binding</keyword>
<dbReference type="GO" id="GO:0016787">
    <property type="term" value="F:hydrolase activity"/>
    <property type="evidence" value="ECO:0007669"/>
    <property type="project" value="UniProtKB-KW"/>
</dbReference>
<evidence type="ECO:0000256" key="3">
    <source>
        <dbReference type="ARBA" id="ARBA00022741"/>
    </source>
</evidence>
<feature type="domain" description="Helicase C-terminal" evidence="13">
    <location>
        <begin position="1104"/>
        <end position="1261"/>
    </location>
</feature>
<keyword evidence="8" id="KW-0067">ATP-binding</keyword>